<proteinExistence type="predicted"/>
<protein>
    <submittedName>
        <fullName evidence="1">Uncharacterized protein</fullName>
    </submittedName>
</protein>
<dbReference type="EMBL" id="GBRH01159218">
    <property type="protein sequence ID" value="JAE38678.1"/>
    <property type="molecule type" value="Transcribed_RNA"/>
</dbReference>
<accession>A0A0A9I0J6</accession>
<evidence type="ECO:0000313" key="1">
    <source>
        <dbReference type="EMBL" id="JAE38678.1"/>
    </source>
</evidence>
<organism evidence="1">
    <name type="scientific">Arundo donax</name>
    <name type="common">Giant reed</name>
    <name type="synonym">Donax arundinaceus</name>
    <dbReference type="NCBI Taxonomy" id="35708"/>
    <lineage>
        <taxon>Eukaryota</taxon>
        <taxon>Viridiplantae</taxon>
        <taxon>Streptophyta</taxon>
        <taxon>Embryophyta</taxon>
        <taxon>Tracheophyta</taxon>
        <taxon>Spermatophyta</taxon>
        <taxon>Magnoliopsida</taxon>
        <taxon>Liliopsida</taxon>
        <taxon>Poales</taxon>
        <taxon>Poaceae</taxon>
        <taxon>PACMAD clade</taxon>
        <taxon>Arundinoideae</taxon>
        <taxon>Arundineae</taxon>
        <taxon>Arundo</taxon>
    </lineage>
</organism>
<dbReference type="AlphaFoldDB" id="A0A0A9I0J6"/>
<reference evidence="1" key="1">
    <citation type="submission" date="2014-09" db="EMBL/GenBank/DDBJ databases">
        <authorList>
            <person name="Magalhaes I.L.F."/>
            <person name="Oliveira U."/>
            <person name="Santos F.R."/>
            <person name="Vidigal T.H.D.A."/>
            <person name="Brescovit A.D."/>
            <person name="Santos A.J."/>
        </authorList>
    </citation>
    <scope>NUCLEOTIDE SEQUENCE</scope>
    <source>
        <tissue evidence="1">Shoot tissue taken approximately 20 cm above the soil surface</tissue>
    </source>
</reference>
<name>A0A0A9I0J6_ARUDO</name>
<sequence>MSIIRKAPLTVLIYKLKMGQLRRCPYFVVKLQICPHFLGFVDLPLFFQNETDLCLCPVKPS</sequence>
<reference evidence="1" key="2">
    <citation type="journal article" date="2015" name="Data Brief">
        <title>Shoot transcriptome of the giant reed, Arundo donax.</title>
        <authorList>
            <person name="Barrero R.A."/>
            <person name="Guerrero F.D."/>
            <person name="Moolhuijzen P."/>
            <person name="Goolsby J.A."/>
            <person name="Tidwell J."/>
            <person name="Bellgard S.E."/>
            <person name="Bellgard M.I."/>
        </authorList>
    </citation>
    <scope>NUCLEOTIDE SEQUENCE</scope>
    <source>
        <tissue evidence="1">Shoot tissue taken approximately 20 cm above the soil surface</tissue>
    </source>
</reference>